<comment type="caution">
    <text evidence="1">The sequence shown here is derived from an EMBL/GenBank/DDBJ whole genome shotgun (WGS) entry which is preliminary data.</text>
</comment>
<dbReference type="EMBL" id="CAMGYJ010000006">
    <property type="protein sequence ID" value="CAI0432309.1"/>
    <property type="molecule type" value="Genomic_DNA"/>
</dbReference>
<keyword evidence="2" id="KW-1185">Reference proteome</keyword>
<dbReference type="Proteomes" id="UP001154282">
    <property type="component" value="Unassembled WGS sequence"/>
</dbReference>
<accession>A0AAV0LCG7</accession>
<gene>
    <name evidence="1" type="ORF">LITE_LOCUS23401</name>
</gene>
<name>A0AAV0LCG7_9ROSI</name>
<proteinExistence type="predicted"/>
<evidence type="ECO:0000313" key="2">
    <source>
        <dbReference type="Proteomes" id="UP001154282"/>
    </source>
</evidence>
<dbReference type="AlphaFoldDB" id="A0AAV0LCG7"/>
<sequence length="188" mass="20899">MQILPSSSNIPKPSTLHCLPVATGEWSFCRDTGVNGRGSSPRICNPSVAAPQPKKWEETTDEMFEDGLNLNLHAKVDSWEEANEILDVILFDEIEETMIYAARNTIVQECVLSILRLGVAASTESPEQRMSICDVAVELLGIKGKLVKKWVPASKQKTYWTSTSVREDGRNLDICSRNTSIQECEAEI</sequence>
<reference evidence="1" key="1">
    <citation type="submission" date="2022-08" db="EMBL/GenBank/DDBJ databases">
        <authorList>
            <person name="Gutierrez-Valencia J."/>
        </authorList>
    </citation>
    <scope>NUCLEOTIDE SEQUENCE</scope>
</reference>
<organism evidence="1 2">
    <name type="scientific">Linum tenue</name>
    <dbReference type="NCBI Taxonomy" id="586396"/>
    <lineage>
        <taxon>Eukaryota</taxon>
        <taxon>Viridiplantae</taxon>
        <taxon>Streptophyta</taxon>
        <taxon>Embryophyta</taxon>
        <taxon>Tracheophyta</taxon>
        <taxon>Spermatophyta</taxon>
        <taxon>Magnoliopsida</taxon>
        <taxon>eudicotyledons</taxon>
        <taxon>Gunneridae</taxon>
        <taxon>Pentapetalae</taxon>
        <taxon>rosids</taxon>
        <taxon>fabids</taxon>
        <taxon>Malpighiales</taxon>
        <taxon>Linaceae</taxon>
        <taxon>Linum</taxon>
    </lineage>
</organism>
<protein>
    <submittedName>
        <fullName evidence="1">Uncharacterized protein</fullName>
    </submittedName>
</protein>
<evidence type="ECO:0000313" key="1">
    <source>
        <dbReference type="EMBL" id="CAI0432309.1"/>
    </source>
</evidence>